<comment type="caution">
    <text evidence="2">The sequence shown here is derived from an EMBL/GenBank/DDBJ whole genome shotgun (WGS) entry which is preliminary data.</text>
</comment>
<feature type="transmembrane region" description="Helical" evidence="1">
    <location>
        <begin position="151"/>
        <end position="176"/>
    </location>
</feature>
<evidence type="ECO:0000313" key="3">
    <source>
        <dbReference type="Proteomes" id="UP001500620"/>
    </source>
</evidence>
<evidence type="ECO:0000313" key="2">
    <source>
        <dbReference type="EMBL" id="GAA4255362.1"/>
    </source>
</evidence>
<feature type="transmembrane region" description="Helical" evidence="1">
    <location>
        <begin position="121"/>
        <end position="139"/>
    </location>
</feature>
<reference evidence="3" key="1">
    <citation type="journal article" date="2019" name="Int. J. Syst. Evol. Microbiol.">
        <title>The Global Catalogue of Microorganisms (GCM) 10K type strain sequencing project: providing services to taxonomists for standard genome sequencing and annotation.</title>
        <authorList>
            <consortium name="The Broad Institute Genomics Platform"/>
            <consortium name="The Broad Institute Genome Sequencing Center for Infectious Disease"/>
            <person name="Wu L."/>
            <person name="Ma J."/>
        </authorList>
    </citation>
    <scope>NUCLEOTIDE SEQUENCE [LARGE SCALE GENOMIC DNA]</scope>
    <source>
        <strain evidence="3">JCM 17441</strain>
    </source>
</reference>
<dbReference type="RefSeq" id="WP_345132372.1">
    <property type="nucleotide sequence ID" value="NZ_BAABAT010000021.1"/>
</dbReference>
<evidence type="ECO:0008006" key="4">
    <source>
        <dbReference type="Google" id="ProtNLM"/>
    </source>
</evidence>
<sequence length="193" mass="20903">MLIGWIVGCEIAFWVLLAAGLLARYPLRRPRAGAVLLAATPVVDLVLLVVAGVDLRNGGEAGRAHALAAVYLGFSVAFGPSLVRWADVRFAHRFAGGPPPRVVPKRGPERVRYEWREWGKAVLGAAIAVALLQAGRLWIGDPQRTAALQGMTAFLGLVVAVWFVGWPVWVSVVQLLTAHTIGRKQSTSKTKRR</sequence>
<feature type="transmembrane region" description="Helical" evidence="1">
    <location>
        <begin position="6"/>
        <end position="27"/>
    </location>
</feature>
<feature type="transmembrane region" description="Helical" evidence="1">
    <location>
        <begin position="34"/>
        <end position="53"/>
    </location>
</feature>
<feature type="transmembrane region" description="Helical" evidence="1">
    <location>
        <begin position="65"/>
        <end position="83"/>
    </location>
</feature>
<keyword evidence="3" id="KW-1185">Reference proteome</keyword>
<keyword evidence="1" id="KW-1133">Transmembrane helix</keyword>
<keyword evidence="1" id="KW-0812">Transmembrane</keyword>
<evidence type="ECO:0000256" key="1">
    <source>
        <dbReference type="SAM" id="Phobius"/>
    </source>
</evidence>
<gene>
    <name evidence="2" type="ORF">GCM10022255_063900</name>
</gene>
<keyword evidence="1" id="KW-0472">Membrane</keyword>
<dbReference type="Proteomes" id="UP001500620">
    <property type="component" value="Unassembled WGS sequence"/>
</dbReference>
<name>A0ABP8DGF5_9ACTN</name>
<protein>
    <recommendedName>
        <fullName evidence="4">Integral membrane protein</fullName>
    </recommendedName>
</protein>
<accession>A0ABP8DGF5</accession>
<dbReference type="EMBL" id="BAABAT010000021">
    <property type="protein sequence ID" value="GAA4255362.1"/>
    <property type="molecule type" value="Genomic_DNA"/>
</dbReference>
<organism evidence="2 3">
    <name type="scientific">Dactylosporangium darangshiense</name>
    <dbReference type="NCBI Taxonomy" id="579108"/>
    <lineage>
        <taxon>Bacteria</taxon>
        <taxon>Bacillati</taxon>
        <taxon>Actinomycetota</taxon>
        <taxon>Actinomycetes</taxon>
        <taxon>Micromonosporales</taxon>
        <taxon>Micromonosporaceae</taxon>
        <taxon>Dactylosporangium</taxon>
    </lineage>
</organism>
<proteinExistence type="predicted"/>